<protein>
    <submittedName>
        <fullName evidence="1">Uncharacterized protein</fullName>
    </submittedName>
</protein>
<accession>A0A0A9CJR5</accession>
<reference evidence="1" key="1">
    <citation type="submission" date="2014-09" db="EMBL/GenBank/DDBJ databases">
        <authorList>
            <person name="Magalhaes I.L.F."/>
            <person name="Oliveira U."/>
            <person name="Santos F.R."/>
            <person name="Vidigal T.H.D.A."/>
            <person name="Brescovit A.D."/>
            <person name="Santos A.J."/>
        </authorList>
    </citation>
    <scope>NUCLEOTIDE SEQUENCE</scope>
    <source>
        <tissue evidence="1">Shoot tissue taken approximately 20 cm above the soil surface</tissue>
    </source>
</reference>
<name>A0A0A9CJR5_ARUDO</name>
<proteinExistence type="predicted"/>
<reference evidence="1" key="2">
    <citation type="journal article" date="2015" name="Data Brief">
        <title>Shoot transcriptome of the giant reed, Arundo donax.</title>
        <authorList>
            <person name="Barrero R.A."/>
            <person name="Guerrero F.D."/>
            <person name="Moolhuijzen P."/>
            <person name="Goolsby J.A."/>
            <person name="Tidwell J."/>
            <person name="Bellgard S.E."/>
            <person name="Bellgard M.I."/>
        </authorList>
    </citation>
    <scope>NUCLEOTIDE SEQUENCE</scope>
    <source>
        <tissue evidence="1">Shoot tissue taken approximately 20 cm above the soil surface</tissue>
    </source>
</reference>
<evidence type="ECO:0000313" key="1">
    <source>
        <dbReference type="EMBL" id="JAD71772.1"/>
    </source>
</evidence>
<organism evidence="1">
    <name type="scientific">Arundo donax</name>
    <name type="common">Giant reed</name>
    <name type="synonym">Donax arundinaceus</name>
    <dbReference type="NCBI Taxonomy" id="35708"/>
    <lineage>
        <taxon>Eukaryota</taxon>
        <taxon>Viridiplantae</taxon>
        <taxon>Streptophyta</taxon>
        <taxon>Embryophyta</taxon>
        <taxon>Tracheophyta</taxon>
        <taxon>Spermatophyta</taxon>
        <taxon>Magnoliopsida</taxon>
        <taxon>Liliopsida</taxon>
        <taxon>Poales</taxon>
        <taxon>Poaceae</taxon>
        <taxon>PACMAD clade</taxon>
        <taxon>Arundinoideae</taxon>
        <taxon>Arundineae</taxon>
        <taxon>Arundo</taxon>
    </lineage>
</organism>
<sequence length="15" mass="1730">MLPRTLFSSYSTSHC</sequence>
<dbReference type="EMBL" id="GBRH01226123">
    <property type="protein sequence ID" value="JAD71772.1"/>
    <property type="molecule type" value="Transcribed_RNA"/>
</dbReference>